<keyword evidence="3" id="KW-1185">Reference proteome</keyword>
<dbReference type="Proteomes" id="UP000184608">
    <property type="component" value="Unassembled WGS sequence"/>
</dbReference>
<accession>A0A1M5ZPJ8</accession>
<keyword evidence="1" id="KW-0472">Membrane</keyword>
<dbReference type="AlphaFoldDB" id="A0A1M5ZPJ8"/>
<dbReference type="EMBL" id="FQXZ01000034">
    <property type="protein sequence ID" value="SHI26026.1"/>
    <property type="molecule type" value="Genomic_DNA"/>
</dbReference>
<protein>
    <submittedName>
        <fullName evidence="2">Uncharacterized protein</fullName>
    </submittedName>
</protein>
<sequence>MNIYILIIYFFASVLVGYMGRNTFAGAVGYFLLSCIFSPPIALFFLIVTNKKSRIDPDKKNQDL</sequence>
<organism evidence="2 3">
    <name type="scientific">Vibrio aerogenes CECT 7868</name>
    <dbReference type="NCBI Taxonomy" id="1216006"/>
    <lineage>
        <taxon>Bacteria</taxon>
        <taxon>Pseudomonadati</taxon>
        <taxon>Pseudomonadota</taxon>
        <taxon>Gammaproteobacteria</taxon>
        <taxon>Vibrionales</taxon>
        <taxon>Vibrionaceae</taxon>
        <taxon>Vibrio</taxon>
    </lineage>
</organism>
<evidence type="ECO:0000256" key="1">
    <source>
        <dbReference type="SAM" id="Phobius"/>
    </source>
</evidence>
<proteinExistence type="predicted"/>
<dbReference type="RefSeq" id="WP_073604639.1">
    <property type="nucleotide sequence ID" value="NZ_FQXZ01000034.1"/>
</dbReference>
<keyword evidence="1" id="KW-1133">Transmembrane helix</keyword>
<keyword evidence="1" id="KW-0812">Transmembrane</keyword>
<gene>
    <name evidence="2" type="ORF">VA7868_03013</name>
</gene>
<evidence type="ECO:0000313" key="3">
    <source>
        <dbReference type="Proteomes" id="UP000184608"/>
    </source>
</evidence>
<feature type="transmembrane region" description="Helical" evidence="1">
    <location>
        <begin position="27"/>
        <end position="49"/>
    </location>
</feature>
<evidence type="ECO:0000313" key="2">
    <source>
        <dbReference type="EMBL" id="SHI26026.1"/>
    </source>
</evidence>
<dbReference type="STRING" id="1216006.VA7868_03013"/>
<feature type="transmembrane region" description="Helical" evidence="1">
    <location>
        <begin position="5"/>
        <end position="21"/>
    </location>
</feature>
<reference evidence="2 3" key="1">
    <citation type="submission" date="2016-11" db="EMBL/GenBank/DDBJ databases">
        <authorList>
            <person name="Jaros S."/>
            <person name="Januszkiewicz K."/>
            <person name="Wedrychowicz H."/>
        </authorList>
    </citation>
    <scope>NUCLEOTIDE SEQUENCE [LARGE SCALE GENOMIC DNA]</scope>
    <source>
        <strain evidence="2 3">CECT 7868</strain>
    </source>
</reference>
<name>A0A1M5ZPJ8_9VIBR</name>
<dbReference type="OrthoDB" id="6315247at2"/>